<dbReference type="InterPro" id="IPR006612">
    <property type="entry name" value="THAP_Znf"/>
</dbReference>
<reference evidence="8 9" key="1">
    <citation type="journal article" date="2007" name="Nature">
        <title>Evolution of genes and genomes on the Drosophila phylogeny.</title>
        <authorList>
            <consortium name="Drosophila 12 Genomes Consortium"/>
            <person name="Clark A.G."/>
            <person name="Eisen M.B."/>
            <person name="Smith D.R."/>
            <person name="Bergman C.M."/>
            <person name="Oliver B."/>
            <person name="Markow T.A."/>
            <person name="Kaufman T.C."/>
            <person name="Kellis M."/>
            <person name="Gelbart W."/>
            <person name="Iyer V.N."/>
            <person name="Pollard D.A."/>
            <person name="Sackton T.B."/>
            <person name="Larracuente A.M."/>
            <person name="Singh N.D."/>
            <person name="Abad J.P."/>
            <person name="Abt D.N."/>
            <person name="Adryan B."/>
            <person name="Aguade M."/>
            <person name="Akashi H."/>
            <person name="Anderson W.W."/>
            <person name="Aquadro C.F."/>
            <person name="Ardell D.H."/>
            <person name="Arguello R."/>
            <person name="Artieri C.G."/>
            <person name="Barbash D.A."/>
            <person name="Barker D."/>
            <person name="Barsanti P."/>
            <person name="Batterham P."/>
            <person name="Batzoglou S."/>
            <person name="Begun D."/>
            <person name="Bhutkar A."/>
            <person name="Blanco E."/>
            <person name="Bosak S.A."/>
            <person name="Bradley R.K."/>
            <person name="Brand A.D."/>
            <person name="Brent M.R."/>
            <person name="Brooks A.N."/>
            <person name="Brown R.H."/>
            <person name="Butlin R.K."/>
            <person name="Caggese C."/>
            <person name="Calvi B.R."/>
            <person name="Bernardo de Carvalho A."/>
            <person name="Caspi A."/>
            <person name="Castrezana S."/>
            <person name="Celniker S.E."/>
            <person name="Chang J.L."/>
            <person name="Chapple C."/>
            <person name="Chatterji S."/>
            <person name="Chinwalla A."/>
            <person name="Civetta A."/>
            <person name="Clifton S.W."/>
            <person name="Comeron J.M."/>
            <person name="Costello J.C."/>
            <person name="Coyne J.A."/>
            <person name="Daub J."/>
            <person name="David R.G."/>
            <person name="Delcher A.L."/>
            <person name="Delehaunty K."/>
            <person name="Do C.B."/>
            <person name="Ebling H."/>
            <person name="Edwards K."/>
            <person name="Eickbush T."/>
            <person name="Evans J.D."/>
            <person name="Filipski A."/>
            <person name="Findeiss S."/>
            <person name="Freyhult E."/>
            <person name="Fulton L."/>
            <person name="Fulton R."/>
            <person name="Garcia A.C."/>
            <person name="Gardiner A."/>
            <person name="Garfield D.A."/>
            <person name="Garvin B.E."/>
            <person name="Gibson G."/>
            <person name="Gilbert D."/>
            <person name="Gnerre S."/>
            <person name="Godfrey J."/>
            <person name="Good R."/>
            <person name="Gotea V."/>
            <person name="Gravely B."/>
            <person name="Greenberg A.J."/>
            <person name="Griffiths-Jones S."/>
            <person name="Gross S."/>
            <person name="Guigo R."/>
            <person name="Gustafson E.A."/>
            <person name="Haerty W."/>
            <person name="Hahn M.W."/>
            <person name="Halligan D.L."/>
            <person name="Halpern A.L."/>
            <person name="Halter G.M."/>
            <person name="Han M.V."/>
            <person name="Heger A."/>
            <person name="Hillier L."/>
            <person name="Hinrichs A.S."/>
            <person name="Holmes I."/>
            <person name="Hoskins R.A."/>
            <person name="Hubisz M.J."/>
            <person name="Hultmark D."/>
            <person name="Huntley M.A."/>
            <person name="Jaffe D.B."/>
            <person name="Jagadeeshan S."/>
            <person name="Jeck W.R."/>
            <person name="Johnson J."/>
            <person name="Jones C.D."/>
            <person name="Jordan W.C."/>
            <person name="Karpen G.H."/>
            <person name="Kataoka E."/>
            <person name="Keightley P.D."/>
            <person name="Kheradpour P."/>
            <person name="Kirkness E.F."/>
            <person name="Koerich L.B."/>
            <person name="Kristiansen K."/>
            <person name="Kudrna D."/>
            <person name="Kulathinal R.J."/>
            <person name="Kumar S."/>
            <person name="Kwok R."/>
            <person name="Lander E."/>
            <person name="Langley C.H."/>
            <person name="Lapoint R."/>
            <person name="Lazzaro B.P."/>
            <person name="Lee S.J."/>
            <person name="Levesque L."/>
            <person name="Li R."/>
            <person name="Lin C.F."/>
            <person name="Lin M.F."/>
            <person name="Lindblad-Toh K."/>
            <person name="Llopart A."/>
            <person name="Long M."/>
            <person name="Low L."/>
            <person name="Lozovsky E."/>
            <person name="Lu J."/>
            <person name="Luo M."/>
            <person name="Machado C.A."/>
            <person name="Makalowski W."/>
            <person name="Marzo M."/>
            <person name="Matsuda M."/>
            <person name="Matzkin L."/>
            <person name="McAllister B."/>
            <person name="McBride C.S."/>
            <person name="McKernan B."/>
            <person name="McKernan K."/>
            <person name="Mendez-Lago M."/>
            <person name="Minx P."/>
            <person name="Mollenhauer M.U."/>
            <person name="Montooth K."/>
            <person name="Mount S.M."/>
            <person name="Mu X."/>
            <person name="Myers E."/>
            <person name="Negre B."/>
            <person name="Newfeld S."/>
            <person name="Nielsen R."/>
            <person name="Noor M.A."/>
            <person name="O'Grady P."/>
            <person name="Pachter L."/>
            <person name="Papaceit M."/>
            <person name="Parisi M.J."/>
            <person name="Parisi M."/>
            <person name="Parts L."/>
            <person name="Pedersen J.S."/>
            <person name="Pesole G."/>
            <person name="Phillippy A.M."/>
            <person name="Ponting C.P."/>
            <person name="Pop M."/>
            <person name="Porcelli D."/>
            <person name="Powell J.R."/>
            <person name="Prohaska S."/>
            <person name="Pruitt K."/>
            <person name="Puig M."/>
            <person name="Quesneville H."/>
            <person name="Ram K.R."/>
            <person name="Rand D."/>
            <person name="Rasmussen M.D."/>
            <person name="Reed L.K."/>
            <person name="Reenan R."/>
            <person name="Reily A."/>
            <person name="Remington K.A."/>
            <person name="Rieger T.T."/>
            <person name="Ritchie M.G."/>
            <person name="Robin C."/>
            <person name="Rogers Y.H."/>
            <person name="Rohde C."/>
            <person name="Rozas J."/>
            <person name="Rubenfield M.J."/>
            <person name="Ruiz A."/>
            <person name="Russo S."/>
            <person name="Salzberg S.L."/>
            <person name="Sanchez-Gracia A."/>
            <person name="Saranga D.J."/>
            <person name="Sato H."/>
            <person name="Schaeffer S.W."/>
            <person name="Schatz M.C."/>
            <person name="Schlenke T."/>
            <person name="Schwartz R."/>
            <person name="Segarra C."/>
            <person name="Singh R.S."/>
            <person name="Sirot L."/>
            <person name="Sirota M."/>
            <person name="Sisneros N.B."/>
            <person name="Smith C.D."/>
            <person name="Smith T.F."/>
            <person name="Spieth J."/>
            <person name="Stage D.E."/>
            <person name="Stark A."/>
            <person name="Stephan W."/>
            <person name="Strausberg R.L."/>
            <person name="Strempel S."/>
            <person name="Sturgill D."/>
            <person name="Sutton G."/>
            <person name="Sutton G.G."/>
            <person name="Tao W."/>
            <person name="Teichmann S."/>
            <person name="Tobari Y.N."/>
            <person name="Tomimura Y."/>
            <person name="Tsolas J.M."/>
            <person name="Valente V.L."/>
            <person name="Venter E."/>
            <person name="Venter J.C."/>
            <person name="Vicario S."/>
            <person name="Vieira F.G."/>
            <person name="Vilella A.J."/>
            <person name="Villasante A."/>
            <person name="Walenz B."/>
            <person name="Wang J."/>
            <person name="Wasserman M."/>
            <person name="Watts T."/>
            <person name="Wilson D."/>
            <person name="Wilson R.K."/>
            <person name="Wing R.A."/>
            <person name="Wolfner M.F."/>
            <person name="Wong A."/>
            <person name="Wong G.K."/>
            <person name="Wu C.I."/>
            <person name="Wu G."/>
            <person name="Yamamoto D."/>
            <person name="Yang H.P."/>
            <person name="Yang S.P."/>
            <person name="Yorke J.A."/>
            <person name="Yoshida K."/>
            <person name="Zdobnov E."/>
            <person name="Zhang P."/>
            <person name="Zhang Y."/>
            <person name="Zimin A.V."/>
            <person name="Baldwin J."/>
            <person name="Abdouelleil A."/>
            <person name="Abdulkadir J."/>
            <person name="Abebe A."/>
            <person name="Abera B."/>
            <person name="Abreu J."/>
            <person name="Acer S.C."/>
            <person name="Aftuck L."/>
            <person name="Alexander A."/>
            <person name="An P."/>
            <person name="Anderson E."/>
            <person name="Anderson S."/>
            <person name="Arachi H."/>
            <person name="Azer M."/>
            <person name="Bachantsang P."/>
            <person name="Barry A."/>
            <person name="Bayul T."/>
            <person name="Berlin A."/>
            <person name="Bessette D."/>
            <person name="Bloom T."/>
            <person name="Blye J."/>
            <person name="Boguslavskiy L."/>
            <person name="Bonnet C."/>
            <person name="Boukhgalter B."/>
            <person name="Bourzgui I."/>
            <person name="Brown A."/>
            <person name="Cahill P."/>
            <person name="Channer S."/>
            <person name="Cheshatsang Y."/>
            <person name="Chuda L."/>
            <person name="Citroen M."/>
            <person name="Collymore A."/>
            <person name="Cooke P."/>
            <person name="Costello M."/>
            <person name="D'Aco K."/>
            <person name="Daza R."/>
            <person name="De Haan G."/>
            <person name="DeGray S."/>
            <person name="DeMaso C."/>
            <person name="Dhargay N."/>
            <person name="Dooley K."/>
            <person name="Dooley E."/>
            <person name="Doricent M."/>
            <person name="Dorje P."/>
            <person name="Dorjee K."/>
            <person name="Dupes A."/>
            <person name="Elong R."/>
            <person name="Falk J."/>
            <person name="Farina A."/>
            <person name="Faro S."/>
            <person name="Ferguson D."/>
            <person name="Fisher S."/>
            <person name="Foley C.D."/>
            <person name="Franke A."/>
            <person name="Friedrich D."/>
            <person name="Gadbois L."/>
            <person name="Gearin G."/>
            <person name="Gearin C.R."/>
            <person name="Giannoukos G."/>
            <person name="Goode T."/>
            <person name="Graham J."/>
            <person name="Grandbois E."/>
            <person name="Grewal S."/>
            <person name="Gyaltsen K."/>
            <person name="Hafez N."/>
            <person name="Hagos B."/>
            <person name="Hall J."/>
            <person name="Henson C."/>
            <person name="Hollinger A."/>
            <person name="Honan T."/>
            <person name="Huard M.D."/>
            <person name="Hughes L."/>
            <person name="Hurhula B."/>
            <person name="Husby M.E."/>
            <person name="Kamat A."/>
            <person name="Kanga B."/>
            <person name="Kashin S."/>
            <person name="Khazanovich D."/>
            <person name="Kisner P."/>
            <person name="Lance K."/>
            <person name="Lara M."/>
            <person name="Lee W."/>
            <person name="Lennon N."/>
            <person name="Letendre F."/>
            <person name="LeVine R."/>
            <person name="Lipovsky A."/>
            <person name="Liu X."/>
            <person name="Liu J."/>
            <person name="Liu S."/>
            <person name="Lokyitsang T."/>
            <person name="Lokyitsang Y."/>
            <person name="Lubonja R."/>
            <person name="Lui A."/>
            <person name="MacDonald P."/>
            <person name="Magnisalis V."/>
            <person name="Maru K."/>
            <person name="Matthews C."/>
            <person name="McCusker W."/>
            <person name="McDonough S."/>
            <person name="Mehta T."/>
            <person name="Meldrim J."/>
            <person name="Meneus L."/>
            <person name="Mihai O."/>
            <person name="Mihalev A."/>
            <person name="Mihova T."/>
            <person name="Mittelman R."/>
            <person name="Mlenga V."/>
            <person name="Montmayeur A."/>
            <person name="Mulrain L."/>
            <person name="Navidi A."/>
            <person name="Naylor J."/>
            <person name="Negash T."/>
            <person name="Nguyen T."/>
            <person name="Nguyen N."/>
            <person name="Nicol R."/>
            <person name="Norbu C."/>
            <person name="Norbu N."/>
            <person name="Novod N."/>
            <person name="O'Neill B."/>
            <person name="Osman S."/>
            <person name="Markiewicz E."/>
            <person name="Oyono O.L."/>
            <person name="Patti C."/>
            <person name="Phunkhang P."/>
            <person name="Pierre F."/>
            <person name="Priest M."/>
            <person name="Raghuraman S."/>
            <person name="Rege F."/>
            <person name="Reyes R."/>
            <person name="Rise C."/>
            <person name="Rogov P."/>
            <person name="Ross K."/>
            <person name="Ryan E."/>
            <person name="Settipalli S."/>
            <person name="Shea T."/>
            <person name="Sherpa N."/>
            <person name="Shi L."/>
            <person name="Shih D."/>
            <person name="Sparrow T."/>
            <person name="Spaulding J."/>
            <person name="Stalker J."/>
            <person name="Stange-Thomann N."/>
            <person name="Stavropoulos S."/>
            <person name="Stone C."/>
            <person name="Strader C."/>
            <person name="Tesfaye S."/>
            <person name="Thomson T."/>
            <person name="Thoulutsang Y."/>
            <person name="Thoulutsang D."/>
            <person name="Topham K."/>
            <person name="Topping I."/>
            <person name="Tsamla T."/>
            <person name="Vassiliev H."/>
            <person name="Vo A."/>
            <person name="Wangchuk T."/>
            <person name="Wangdi T."/>
            <person name="Weiand M."/>
            <person name="Wilkinson J."/>
            <person name="Wilson A."/>
            <person name="Yadav S."/>
            <person name="Young G."/>
            <person name="Yu Q."/>
            <person name="Zembek L."/>
            <person name="Zhong D."/>
            <person name="Zimmer A."/>
            <person name="Zwirko Z."/>
            <person name="Jaffe D.B."/>
            <person name="Alvarez P."/>
            <person name="Brockman W."/>
            <person name="Butler J."/>
            <person name="Chin C."/>
            <person name="Gnerre S."/>
            <person name="Grabherr M."/>
            <person name="Kleber M."/>
            <person name="Mauceli E."/>
            <person name="MacCallum I."/>
        </authorList>
    </citation>
    <scope>NUCLEOTIDE SEQUENCE [LARGE SCALE GENOMIC DNA]</scope>
    <source>
        <strain evidence="9">white501</strain>
    </source>
</reference>
<evidence type="ECO:0000313" key="9">
    <source>
        <dbReference type="Proteomes" id="UP000000304"/>
    </source>
</evidence>
<protein>
    <submittedName>
        <fullName evidence="8">GD21739</fullName>
    </submittedName>
</protein>
<sequence>MQVKMFIKKELSTLEEISVAVGNEGTTPICCAPTCLHQENSQFRFFCFPIYENTLMQWLVNTQMKPSLVSPFELYICHFHFEPTAVQETQLLRSAVPTLFLGHEEYLKDFSDSDSSDEESEEDPEGDQSLEVLESSLELHPERVMPSEQKRYKGTVKDSG</sequence>
<evidence type="ECO:0000256" key="3">
    <source>
        <dbReference type="ARBA" id="ARBA00022833"/>
    </source>
</evidence>
<evidence type="ECO:0000259" key="7">
    <source>
        <dbReference type="PROSITE" id="PS50950"/>
    </source>
</evidence>
<organism evidence="8 9">
    <name type="scientific">Drosophila simulans</name>
    <name type="common">Fruit fly</name>
    <dbReference type="NCBI Taxonomy" id="7240"/>
    <lineage>
        <taxon>Eukaryota</taxon>
        <taxon>Metazoa</taxon>
        <taxon>Ecdysozoa</taxon>
        <taxon>Arthropoda</taxon>
        <taxon>Hexapoda</taxon>
        <taxon>Insecta</taxon>
        <taxon>Pterygota</taxon>
        <taxon>Neoptera</taxon>
        <taxon>Endopterygota</taxon>
        <taxon>Diptera</taxon>
        <taxon>Brachycera</taxon>
        <taxon>Muscomorpha</taxon>
        <taxon>Ephydroidea</taxon>
        <taxon>Drosophilidae</taxon>
        <taxon>Drosophila</taxon>
        <taxon>Sophophora</taxon>
    </lineage>
</organism>
<keyword evidence="3" id="KW-0862">Zinc</keyword>
<evidence type="ECO:0000256" key="6">
    <source>
        <dbReference type="SAM" id="MobiDB-lite"/>
    </source>
</evidence>
<evidence type="ECO:0000256" key="4">
    <source>
        <dbReference type="ARBA" id="ARBA00023125"/>
    </source>
</evidence>
<dbReference type="OMA" id="TPICCAP"/>
<keyword evidence="4 5" id="KW-0238">DNA-binding</keyword>
<dbReference type="Pfam" id="PF05485">
    <property type="entry name" value="THAP"/>
    <property type="match status" value="1"/>
</dbReference>
<feature type="region of interest" description="Disordered" evidence="6">
    <location>
        <begin position="109"/>
        <end position="133"/>
    </location>
</feature>
<name>B4QA23_DROSI</name>
<evidence type="ECO:0000256" key="5">
    <source>
        <dbReference type="PROSITE-ProRule" id="PRU00309"/>
    </source>
</evidence>
<keyword evidence="1" id="KW-0479">Metal-binding</keyword>
<dbReference type="GO" id="GO:0003677">
    <property type="term" value="F:DNA binding"/>
    <property type="evidence" value="ECO:0007669"/>
    <property type="project" value="UniProtKB-UniRule"/>
</dbReference>
<proteinExistence type="predicted"/>
<dbReference type="EMBL" id="CM000361">
    <property type="protein sequence ID" value="EDX05553.1"/>
    <property type="molecule type" value="Genomic_DNA"/>
</dbReference>
<evidence type="ECO:0000256" key="1">
    <source>
        <dbReference type="ARBA" id="ARBA00022723"/>
    </source>
</evidence>
<feature type="domain" description="THAP-type" evidence="7">
    <location>
        <begin position="26"/>
        <end position="100"/>
    </location>
</feature>
<dbReference type="PROSITE" id="PS50950">
    <property type="entry name" value="ZF_THAP"/>
    <property type="match status" value="1"/>
</dbReference>
<dbReference type="SMART" id="SM00692">
    <property type="entry name" value="DM3"/>
    <property type="match status" value="1"/>
</dbReference>
<dbReference type="HOGENOM" id="CLU_1653978_0_0_1"/>
<dbReference type="GO" id="GO:0008270">
    <property type="term" value="F:zinc ion binding"/>
    <property type="evidence" value="ECO:0007669"/>
    <property type="project" value="UniProtKB-KW"/>
</dbReference>
<gene>
    <name evidence="8" type="primary">Dsim\GD21739</name>
    <name evidence="8" type="ORF">Dsim_GD21739</name>
</gene>
<dbReference type="AlphaFoldDB" id="B4QA23"/>
<dbReference type="SUPFAM" id="SSF57716">
    <property type="entry name" value="Glucocorticoid receptor-like (DNA-binding domain)"/>
    <property type="match status" value="1"/>
</dbReference>
<dbReference type="SMART" id="SM00980">
    <property type="entry name" value="THAP"/>
    <property type="match status" value="1"/>
</dbReference>
<evidence type="ECO:0000313" key="8">
    <source>
        <dbReference type="EMBL" id="EDX05553.1"/>
    </source>
</evidence>
<keyword evidence="9" id="KW-1185">Reference proteome</keyword>
<evidence type="ECO:0000256" key="2">
    <source>
        <dbReference type="ARBA" id="ARBA00022771"/>
    </source>
</evidence>
<feature type="compositionally biased region" description="Acidic residues" evidence="6">
    <location>
        <begin position="112"/>
        <end position="128"/>
    </location>
</feature>
<accession>B4QA23</accession>
<dbReference type="OrthoDB" id="7312725at2759"/>
<dbReference type="Proteomes" id="UP000000304">
    <property type="component" value="Chromosome 2L"/>
</dbReference>
<keyword evidence="2 5" id="KW-0863">Zinc-finger</keyword>